<organism evidence="2 3">
    <name type="scientific">Pandoraea anhela</name>
    <dbReference type="NCBI Taxonomy" id="2508295"/>
    <lineage>
        <taxon>Bacteria</taxon>
        <taxon>Pseudomonadati</taxon>
        <taxon>Pseudomonadota</taxon>
        <taxon>Betaproteobacteria</taxon>
        <taxon>Burkholderiales</taxon>
        <taxon>Burkholderiaceae</taxon>
        <taxon>Pandoraea</taxon>
    </lineage>
</organism>
<evidence type="ECO:0000313" key="3">
    <source>
        <dbReference type="Proteomes" id="UP000406256"/>
    </source>
</evidence>
<name>A0A5E4YLH7_9BURK</name>
<keyword evidence="1" id="KW-0812">Transmembrane</keyword>
<dbReference type="RefSeq" id="WP_150671096.1">
    <property type="nucleotide sequence ID" value="NZ_CABPSB010000024.1"/>
</dbReference>
<keyword evidence="1" id="KW-1133">Transmembrane helix</keyword>
<keyword evidence="1" id="KW-0472">Membrane</keyword>
<protein>
    <submittedName>
        <fullName evidence="2">Uncharacterized protein</fullName>
    </submittedName>
</protein>
<dbReference type="Proteomes" id="UP000406256">
    <property type="component" value="Unassembled WGS sequence"/>
</dbReference>
<reference evidence="2 3" key="1">
    <citation type="submission" date="2019-08" db="EMBL/GenBank/DDBJ databases">
        <authorList>
            <person name="Peeters C."/>
        </authorList>
    </citation>
    <scope>NUCLEOTIDE SEQUENCE [LARGE SCALE GENOMIC DNA]</scope>
    <source>
        <strain evidence="2 3">LMG 31108</strain>
    </source>
</reference>
<evidence type="ECO:0000256" key="1">
    <source>
        <dbReference type="SAM" id="Phobius"/>
    </source>
</evidence>
<proteinExistence type="predicted"/>
<dbReference type="AlphaFoldDB" id="A0A5E4YLH7"/>
<feature type="transmembrane region" description="Helical" evidence="1">
    <location>
        <begin position="12"/>
        <end position="34"/>
    </location>
</feature>
<keyword evidence="3" id="KW-1185">Reference proteome</keyword>
<dbReference type="EMBL" id="CABPSB010000024">
    <property type="protein sequence ID" value="VVE49621.1"/>
    <property type="molecule type" value="Genomic_DNA"/>
</dbReference>
<accession>A0A5E4YLH7</accession>
<sequence>MMNTVLSVFYRFALRVSIVVLVAIVAVWSAAVYLRHPGKSGSCPDVTASALSSHITRYFRVARHDGDKTFSVLTGTKQEVNRDDMVWLVPIVHRGAVFTANVDCRGRVELSDGWP</sequence>
<evidence type="ECO:0000313" key="2">
    <source>
        <dbReference type="EMBL" id="VVE49621.1"/>
    </source>
</evidence>
<dbReference type="OrthoDB" id="8971064at2"/>
<gene>
    <name evidence="2" type="ORF">PAN31108_04620</name>
</gene>